<dbReference type="InterPro" id="IPR035898">
    <property type="entry name" value="TAZ_dom_sf"/>
</dbReference>
<keyword evidence="10" id="KW-0010">Activator</keyword>
<comment type="catalytic activity">
    <reaction evidence="14">
        <text>L-lysyl-[protein] + acetyl-CoA = N(6)-acetyl-L-lysyl-[protein] + CoA + H(+)</text>
        <dbReference type="Rhea" id="RHEA:45948"/>
        <dbReference type="Rhea" id="RHEA-COMP:9752"/>
        <dbReference type="Rhea" id="RHEA-COMP:10731"/>
        <dbReference type="ChEBI" id="CHEBI:15378"/>
        <dbReference type="ChEBI" id="CHEBI:29969"/>
        <dbReference type="ChEBI" id="CHEBI:57287"/>
        <dbReference type="ChEBI" id="CHEBI:57288"/>
        <dbReference type="ChEBI" id="CHEBI:61930"/>
        <dbReference type="EC" id="2.3.1.48"/>
    </reaction>
</comment>
<dbReference type="Gene3D" id="1.20.1020.10">
    <property type="entry name" value="TAZ domain"/>
    <property type="match status" value="1"/>
</dbReference>
<evidence type="ECO:0000256" key="8">
    <source>
        <dbReference type="ARBA" id="ARBA00022853"/>
    </source>
</evidence>
<evidence type="ECO:0000256" key="3">
    <source>
        <dbReference type="ARBA" id="ARBA00013184"/>
    </source>
</evidence>
<sequence>MKEDFIMVHLQYACTHCTEVIISGNHWICNVCKKFQLCEKCYDVEKKLDESKRHPFNNKKKHELFLVEVNDVPLDTEDENEISDCELFENQQTFLSFCQANHYQYDTLRRAKHSSMMILYHLHNPTTPVVIITCSICHKDVEVGESWHCEVCTEFKVCSVCHQKEGANVHAHKLTRHSSIVDHKRQRKEAWRRKDTWVERVLEVLDHASHCSLGHSNPCSYHYCKEIKKLFSHSKDCKIRAAGGCKYCRKIWIILKLHSRNCEQSECRVPRCMDLKKHIISLQLQSDTRRRSAVTELVETAGS</sequence>
<dbReference type="GO" id="GO:0031490">
    <property type="term" value="F:chromatin DNA binding"/>
    <property type="evidence" value="ECO:0007669"/>
    <property type="project" value="TreeGrafter"/>
</dbReference>
<dbReference type="InterPro" id="IPR013178">
    <property type="entry name" value="Histone_AcTrfase_Rtt109/CBP"/>
</dbReference>
<comment type="subcellular location">
    <subcellularLocation>
        <location evidence="2">Nucleus</location>
    </subcellularLocation>
</comment>
<dbReference type="GO" id="GO:0004402">
    <property type="term" value="F:histone acetyltransferase activity"/>
    <property type="evidence" value="ECO:0007669"/>
    <property type="project" value="InterPro"/>
</dbReference>
<dbReference type="InterPro" id="IPR043145">
    <property type="entry name" value="Znf_ZZ_sf"/>
</dbReference>
<dbReference type="EMBL" id="JAMYWD010000009">
    <property type="protein sequence ID" value="KAJ4961593.1"/>
    <property type="molecule type" value="Genomic_DNA"/>
</dbReference>
<evidence type="ECO:0000256" key="15">
    <source>
        <dbReference type="PROSITE-ProRule" id="PRU00228"/>
    </source>
</evidence>
<protein>
    <recommendedName>
        <fullName evidence="3">histone acetyltransferase</fullName>
        <ecNumber evidence="3">2.3.1.48</ecNumber>
    </recommendedName>
</protein>
<keyword evidence="7" id="KW-0862">Zinc</keyword>
<dbReference type="SMART" id="SM00551">
    <property type="entry name" value="ZnF_TAZ"/>
    <property type="match status" value="1"/>
</dbReference>
<evidence type="ECO:0000256" key="6">
    <source>
        <dbReference type="ARBA" id="ARBA00022771"/>
    </source>
</evidence>
<evidence type="ECO:0000256" key="10">
    <source>
        <dbReference type="ARBA" id="ARBA00023159"/>
    </source>
</evidence>
<dbReference type="PROSITE" id="PS50134">
    <property type="entry name" value="ZF_TAZ"/>
    <property type="match status" value="1"/>
</dbReference>
<keyword evidence="12" id="KW-0539">Nucleus</keyword>
<dbReference type="PANTHER" id="PTHR13808:SF53">
    <property type="entry name" value="HISTONE ACETYLTRANSFERASE HAC2"/>
    <property type="match status" value="1"/>
</dbReference>
<keyword evidence="20" id="KW-1185">Reference proteome</keyword>
<dbReference type="PROSITE" id="PS01357">
    <property type="entry name" value="ZF_ZZ_1"/>
    <property type="match status" value="1"/>
</dbReference>
<feature type="domain" description="TAZ-type" evidence="16">
    <location>
        <begin position="191"/>
        <end position="275"/>
    </location>
</feature>
<dbReference type="InterPro" id="IPR000197">
    <property type="entry name" value="Znf_TAZ"/>
</dbReference>
<dbReference type="GO" id="GO:0005667">
    <property type="term" value="C:transcription regulator complex"/>
    <property type="evidence" value="ECO:0007669"/>
    <property type="project" value="TreeGrafter"/>
</dbReference>
<dbReference type="PANTHER" id="PTHR13808">
    <property type="entry name" value="CBP/P300-RELATED"/>
    <property type="match status" value="1"/>
</dbReference>
<name>A0A9Q0K4Y2_9MAGN</name>
<keyword evidence="13" id="KW-0012">Acyltransferase</keyword>
<dbReference type="GO" id="GO:0000123">
    <property type="term" value="C:histone acetyltransferase complex"/>
    <property type="evidence" value="ECO:0007669"/>
    <property type="project" value="TreeGrafter"/>
</dbReference>
<dbReference type="FunFam" id="3.30.60.90:FF:000022">
    <property type="entry name" value="Histone acetyltransferase of the CBP family 12"/>
    <property type="match status" value="1"/>
</dbReference>
<dbReference type="InterPro" id="IPR031162">
    <property type="entry name" value="CBP_P300_HAT"/>
</dbReference>
<reference evidence="19" key="1">
    <citation type="journal article" date="2023" name="Plant J.">
        <title>The genome of the king protea, Protea cynaroides.</title>
        <authorList>
            <person name="Chang J."/>
            <person name="Duong T.A."/>
            <person name="Schoeman C."/>
            <person name="Ma X."/>
            <person name="Roodt D."/>
            <person name="Barker N."/>
            <person name="Li Z."/>
            <person name="Van de Peer Y."/>
            <person name="Mizrachi E."/>
        </authorList>
    </citation>
    <scope>NUCLEOTIDE SEQUENCE</scope>
    <source>
        <tissue evidence="19">Young leaves</tissue>
    </source>
</reference>
<evidence type="ECO:0000256" key="2">
    <source>
        <dbReference type="ARBA" id="ARBA00004123"/>
    </source>
</evidence>
<comment type="caution">
    <text evidence="19">The sequence shown here is derived from an EMBL/GenBank/DDBJ whole genome shotgun (WGS) entry which is preliminary data.</text>
</comment>
<keyword evidence="4" id="KW-0808">Transferase</keyword>
<comment type="function">
    <text evidence="1">Acetyltransferase enzyme. Acetylates histones, giving a specific tag for transcriptional activation.</text>
</comment>
<evidence type="ECO:0000256" key="4">
    <source>
        <dbReference type="ARBA" id="ARBA00022679"/>
    </source>
</evidence>
<evidence type="ECO:0000259" key="16">
    <source>
        <dbReference type="PROSITE" id="PS50134"/>
    </source>
</evidence>
<dbReference type="Pfam" id="PF02135">
    <property type="entry name" value="zf-TAZ"/>
    <property type="match status" value="1"/>
</dbReference>
<dbReference type="EC" id="2.3.1.48" evidence="3"/>
<feature type="domain" description="ZZ-type" evidence="17">
    <location>
        <begin position="9"/>
        <end position="72"/>
    </location>
</feature>
<evidence type="ECO:0000259" key="17">
    <source>
        <dbReference type="PROSITE" id="PS50135"/>
    </source>
</evidence>
<feature type="domain" description="ZZ-type" evidence="17">
    <location>
        <begin position="129"/>
        <end position="182"/>
    </location>
</feature>
<keyword evidence="8" id="KW-0156">Chromatin regulator</keyword>
<evidence type="ECO:0000256" key="5">
    <source>
        <dbReference type="ARBA" id="ARBA00022723"/>
    </source>
</evidence>
<evidence type="ECO:0000256" key="13">
    <source>
        <dbReference type="ARBA" id="ARBA00023315"/>
    </source>
</evidence>
<keyword evidence="9" id="KW-0805">Transcription regulation</keyword>
<evidence type="ECO:0000256" key="11">
    <source>
        <dbReference type="ARBA" id="ARBA00023163"/>
    </source>
</evidence>
<dbReference type="SMART" id="SM00291">
    <property type="entry name" value="ZnF_ZZ"/>
    <property type="match status" value="2"/>
</dbReference>
<evidence type="ECO:0000256" key="7">
    <source>
        <dbReference type="ARBA" id="ARBA00022833"/>
    </source>
</evidence>
<dbReference type="SUPFAM" id="SSF57850">
    <property type="entry name" value="RING/U-box"/>
    <property type="match status" value="2"/>
</dbReference>
<feature type="domain" description="CBP/p300-type HAT" evidence="18">
    <location>
        <begin position="1"/>
        <end position="127"/>
    </location>
</feature>
<evidence type="ECO:0000256" key="12">
    <source>
        <dbReference type="ARBA" id="ARBA00023242"/>
    </source>
</evidence>
<evidence type="ECO:0000259" key="18">
    <source>
        <dbReference type="PROSITE" id="PS51727"/>
    </source>
</evidence>
<dbReference type="PROSITE" id="PS51727">
    <property type="entry name" value="CBP_P300_HAT"/>
    <property type="match status" value="1"/>
</dbReference>
<dbReference type="SUPFAM" id="SSF57933">
    <property type="entry name" value="TAZ domain"/>
    <property type="match status" value="1"/>
</dbReference>
<evidence type="ECO:0000256" key="9">
    <source>
        <dbReference type="ARBA" id="ARBA00023015"/>
    </source>
</evidence>
<accession>A0A9Q0K4Y2</accession>
<evidence type="ECO:0000256" key="14">
    <source>
        <dbReference type="ARBA" id="ARBA00048017"/>
    </source>
</evidence>
<dbReference type="GO" id="GO:0005634">
    <property type="term" value="C:nucleus"/>
    <property type="evidence" value="ECO:0007669"/>
    <property type="project" value="UniProtKB-SubCell"/>
</dbReference>
<dbReference type="AlphaFoldDB" id="A0A9Q0K4Y2"/>
<dbReference type="InterPro" id="IPR000433">
    <property type="entry name" value="Znf_ZZ"/>
</dbReference>
<dbReference type="GO" id="GO:0008270">
    <property type="term" value="F:zinc ion binding"/>
    <property type="evidence" value="ECO:0007669"/>
    <property type="project" value="UniProtKB-KW"/>
</dbReference>
<dbReference type="Proteomes" id="UP001141806">
    <property type="component" value="Unassembled WGS sequence"/>
</dbReference>
<dbReference type="GO" id="GO:0045944">
    <property type="term" value="P:positive regulation of transcription by RNA polymerase II"/>
    <property type="evidence" value="ECO:0007669"/>
    <property type="project" value="TreeGrafter"/>
</dbReference>
<keyword evidence="5" id="KW-0479">Metal-binding</keyword>
<dbReference type="GO" id="GO:0003713">
    <property type="term" value="F:transcription coactivator activity"/>
    <property type="evidence" value="ECO:0007669"/>
    <property type="project" value="TreeGrafter"/>
</dbReference>
<organism evidence="19 20">
    <name type="scientific">Protea cynaroides</name>
    <dbReference type="NCBI Taxonomy" id="273540"/>
    <lineage>
        <taxon>Eukaryota</taxon>
        <taxon>Viridiplantae</taxon>
        <taxon>Streptophyta</taxon>
        <taxon>Embryophyta</taxon>
        <taxon>Tracheophyta</taxon>
        <taxon>Spermatophyta</taxon>
        <taxon>Magnoliopsida</taxon>
        <taxon>Proteales</taxon>
        <taxon>Proteaceae</taxon>
        <taxon>Protea</taxon>
    </lineage>
</organism>
<dbReference type="OrthoDB" id="899at2759"/>
<proteinExistence type="predicted"/>
<keyword evidence="6 15" id="KW-0863">Zinc-finger</keyword>
<dbReference type="Gene3D" id="3.30.60.90">
    <property type="match status" value="2"/>
</dbReference>
<gene>
    <name evidence="19" type="ORF">NE237_021503</name>
</gene>
<evidence type="ECO:0000256" key="1">
    <source>
        <dbReference type="ARBA" id="ARBA00002581"/>
    </source>
</evidence>
<evidence type="ECO:0000313" key="19">
    <source>
        <dbReference type="EMBL" id="KAJ4961593.1"/>
    </source>
</evidence>
<evidence type="ECO:0000313" key="20">
    <source>
        <dbReference type="Proteomes" id="UP001141806"/>
    </source>
</evidence>
<dbReference type="PROSITE" id="PS50135">
    <property type="entry name" value="ZF_ZZ_2"/>
    <property type="match status" value="2"/>
</dbReference>
<keyword evidence="11" id="KW-0804">Transcription</keyword>